<reference evidence="1 2" key="1">
    <citation type="journal article" date="2020" name="Cell">
        <title>Large-Scale Comparative Analyses of Tick Genomes Elucidate Their Genetic Diversity and Vector Capacities.</title>
        <authorList>
            <consortium name="Tick Genome and Microbiome Consortium (TIGMIC)"/>
            <person name="Jia N."/>
            <person name="Wang J."/>
            <person name="Shi W."/>
            <person name="Du L."/>
            <person name="Sun Y."/>
            <person name="Zhan W."/>
            <person name="Jiang J.F."/>
            <person name="Wang Q."/>
            <person name="Zhang B."/>
            <person name="Ji P."/>
            <person name="Bell-Sakyi L."/>
            <person name="Cui X.M."/>
            <person name="Yuan T.T."/>
            <person name="Jiang B.G."/>
            <person name="Yang W.F."/>
            <person name="Lam T.T."/>
            <person name="Chang Q.C."/>
            <person name="Ding S.J."/>
            <person name="Wang X.J."/>
            <person name="Zhu J.G."/>
            <person name="Ruan X.D."/>
            <person name="Zhao L."/>
            <person name="Wei J.T."/>
            <person name="Ye R.Z."/>
            <person name="Que T.C."/>
            <person name="Du C.H."/>
            <person name="Zhou Y.H."/>
            <person name="Cheng J.X."/>
            <person name="Dai P.F."/>
            <person name="Guo W.B."/>
            <person name="Han X.H."/>
            <person name="Huang E.J."/>
            <person name="Li L.F."/>
            <person name="Wei W."/>
            <person name="Gao Y.C."/>
            <person name="Liu J.Z."/>
            <person name="Shao H.Z."/>
            <person name="Wang X."/>
            <person name="Wang C.C."/>
            <person name="Yang T.C."/>
            <person name="Huo Q.B."/>
            <person name="Li W."/>
            <person name="Chen H.Y."/>
            <person name="Chen S.E."/>
            <person name="Zhou L.G."/>
            <person name="Ni X.B."/>
            <person name="Tian J.H."/>
            <person name="Sheng Y."/>
            <person name="Liu T."/>
            <person name="Pan Y.S."/>
            <person name="Xia L.Y."/>
            <person name="Li J."/>
            <person name="Zhao F."/>
            <person name="Cao W.C."/>
        </authorList>
    </citation>
    <scope>NUCLEOTIDE SEQUENCE [LARGE SCALE GENOMIC DNA]</scope>
    <source>
        <strain evidence="1">Iper-2018</strain>
    </source>
</reference>
<accession>A0AC60QQT3</accession>
<dbReference type="Proteomes" id="UP000805193">
    <property type="component" value="Unassembled WGS sequence"/>
</dbReference>
<gene>
    <name evidence="1" type="ORF">HPB47_016552</name>
</gene>
<dbReference type="EMBL" id="JABSTQ010005267">
    <property type="protein sequence ID" value="KAG0439722.1"/>
    <property type="molecule type" value="Genomic_DNA"/>
</dbReference>
<evidence type="ECO:0000313" key="2">
    <source>
        <dbReference type="Proteomes" id="UP000805193"/>
    </source>
</evidence>
<sequence>MHSWGELYQAKNLATKVEILRALKGGVSRQQVMESYDVKRSTLAMYMKIEAEILPAFDREKFNAERKWLWKLVHPKLEEALLCHRSAHNLNFRRHRWNRVHRCMARKVQEPLMASVYFVDYGDYSMMRPSELQPLWRRFRELPVQAVPASLDRVAPVQSDWSPVDCLNFRNLVQERQFVARIVAKLPDDRTGVQGAHRLVVRLVDTSTDRDVQLDELLVQRNIARIVHS</sequence>
<protein>
    <submittedName>
        <fullName evidence="1">Uncharacterized protein</fullName>
    </submittedName>
</protein>
<proteinExistence type="predicted"/>
<name>A0AC60QQT3_IXOPE</name>
<comment type="caution">
    <text evidence="1">The sequence shown here is derived from an EMBL/GenBank/DDBJ whole genome shotgun (WGS) entry which is preliminary data.</text>
</comment>
<keyword evidence="2" id="KW-1185">Reference proteome</keyword>
<organism evidence="1 2">
    <name type="scientific">Ixodes persulcatus</name>
    <name type="common">Taiga tick</name>
    <dbReference type="NCBI Taxonomy" id="34615"/>
    <lineage>
        <taxon>Eukaryota</taxon>
        <taxon>Metazoa</taxon>
        <taxon>Ecdysozoa</taxon>
        <taxon>Arthropoda</taxon>
        <taxon>Chelicerata</taxon>
        <taxon>Arachnida</taxon>
        <taxon>Acari</taxon>
        <taxon>Parasitiformes</taxon>
        <taxon>Ixodida</taxon>
        <taxon>Ixodoidea</taxon>
        <taxon>Ixodidae</taxon>
        <taxon>Ixodinae</taxon>
        <taxon>Ixodes</taxon>
    </lineage>
</organism>
<evidence type="ECO:0000313" key="1">
    <source>
        <dbReference type="EMBL" id="KAG0439722.1"/>
    </source>
</evidence>